<name>A0A1R3KD06_9ROSI</name>
<evidence type="ECO:0000313" key="2">
    <source>
        <dbReference type="Proteomes" id="UP000187203"/>
    </source>
</evidence>
<protein>
    <submittedName>
        <fullName evidence="1">Beta-1,4-xylosyltransferase IRX9-like protein</fullName>
    </submittedName>
</protein>
<proteinExistence type="predicted"/>
<comment type="caution">
    <text evidence="1">The sequence shown here is derived from an EMBL/GenBank/DDBJ whole genome shotgun (WGS) entry which is preliminary data.</text>
</comment>
<dbReference type="Proteomes" id="UP000187203">
    <property type="component" value="Unassembled WGS sequence"/>
</dbReference>
<organism evidence="1 2">
    <name type="scientific">Corchorus olitorius</name>
    <dbReference type="NCBI Taxonomy" id="93759"/>
    <lineage>
        <taxon>Eukaryota</taxon>
        <taxon>Viridiplantae</taxon>
        <taxon>Streptophyta</taxon>
        <taxon>Embryophyta</taxon>
        <taxon>Tracheophyta</taxon>
        <taxon>Spermatophyta</taxon>
        <taxon>Magnoliopsida</taxon>
        <taxon>eudicotyledons</taxon>
        <taxon>Gunneridae</taxon>
        <taxon>Pentapetalae</taxon>
        <taxon>rosids</taxon>
        <taxon>malvids</taxon>
        <taxon>Malvales</taxon>
        <taxon>Malvaceae</taxon>
        <taxon>Grewioideae</taxon>
        <taxon>Apeibeae</taxon>
        <taxon>Corchorus</taxon>
    </lineage>
</organism>
<keyword evidence="2" id="KW-1185">Reference proteome</keyword>
<reference evidence="2" key="1">
    <citation type="submission" date="2013-09" db="EMBL/GenBank/DDBJ databases">
        <title>Corchorus olitorius genome sequencing.</title>
        <authorList>
            <person name="Alam M."/>
            <person name="Haque M.S."/>
            <person name="Islam M.S."/>
            <person name="Emdad E.M."/>
            <person name="Islam M.M."/>
            <person name="Ahmed B."/>
            <person name="Halim A."/>
            <person name="Hossen Q.M.M."/>
            <person name="Hossain M.Z."/>
            <person name="Ahmed R."/>
            <person name="Khan M.M."/>
            <person name="Islam R."/>
            <person name="Rashid M.M."/>
            <person name="Khan S.A."/>
            <person name="Rahman M.S."/>
            <person name="Alam M."/>
            <person name="Yahiya A.S."/>
            <person name="Khan M.S."/>
            <person name="Azam M.S."/>
            <person name="Haque T."/>
            <person name="Lashkar M.Z.H."/>
            <person name="Akhand A.I."/>
            <person name="Morshed G."/>
            <person name="Roy S."/>
            <person name="Uddin K.S."/>
            <person name="Rabeya T."/>
            <person name="Hossain A.S."/>
            <person name="Chowdhury A."/>
            <person name="Snigdha A.R."/>
            <person name="Mortoza M.S."/>
            <person name="Matin S.A."/>
            <person name="Hoque S.M.E."/>
            <person name="Islam M.K."/>
            <person name="Roy D.K."/>
            <person name="Haider R."/>
            <person name="Moosa M.M."/>
            <person name="Elias S.M."/>
            <person name="Hasan A.M."/>
            <person name="Jahan S."/>
            <person name="Shafiuddin M."/>
            <person name="Mahmood N."/>
            <person name="Shommy N.S."/>
        </authorList>
    </citation>
    <scope>NUCLEOTIDE SEQUENCE [LARGE SCALE GENOMIC DNA]</scope>
    <source>
        <strain evidence="2">cv. O-4</strain>
    </source>
</reference>
<dbReference type="EMBL" id="AWUE01014126">
    <property type="protein sequence ID" value="OMP04977.1"/>
    <property type="molecule type" value="Genomic_DNA"/>
</dbReference>
<evidence type="ECO:0000313" key="1">
    <source>
        <dbReference type="EMBL" id="OMP04977.1"/>
    </source>
</evidence>
<accession>A0A1R3KD06</accession>
<gene>
    <name evidence="1" type="ORF">COLO4_09147</name>
</gene>
<sequence length="49" mass="5669">MGSSTSYPRIIRNRKAVTTKKTRVDREQQIRCRKPNKAVIVVQAAKDLR</sequence>
<dbReference type="AlphaFoldDB" id="A0A1R3KD06"/>